<keyword evidence="1" id="KW-1185">Reference proteome</keyword>
<protein>
    <submittedName>
        <fullName evidence="2">Uncharacterized protein</fullName>
    </submittedName>
</protein>
<accession>A0AC58GFU4</accession>
<organism evidence="1 2">
    <name type="scientific">Danio rerio</name>
    <name type="common">Zebrafish</name>
    <name type="synonym">Brachydanio rerio</name>
    <dbReference type="NCBI Taxonomy" id="7955"/>
    <lineage>
        <taxon>Eukaryota</taxon>
        <taxon>Metazoa</taxon>
        <taxon>Chordata</taxon>
        <taxon>Craniata</taxon>
        <taxon>Vertebrata</taxon>
        <taxon>Euteleostomi</taxon>
        <taxon>Actinopterygii</taxon>
        <taxon>Neopterygii</taxon>
        <taxon>Teleostei</taxon>
        <taxon>Ostariophysi</taxon>
        <taxon>Cypriniformes</taxon>
        <taxon>Danionidae</taxon>
        <taxon>Danioninae</taxon>
        <taxon>Danio</taxon>
    </lineage>
</organism>
<proteinExistence type="predicted"/>
<evidence type="ECO:0000313" key="1">
    <source>
        <dbReference type="Proteomes" id="UP000000437"/>
    </source>
</evidence>
<name>A0AC58GFU4_DANRE</name>
<dbReference type="Proteomes" id="UP000000437">
    <property type="component" value="Chromosome 9"/>
</dbReference>
<reference evidence="2" key="1">
    <citation type="submission" date="2025-08" db="UniProtKB">
        <authorList>
            <consortium name="RefSeq"/>
        </authorList>
    </citation>
    <scope>IDENTIFICATION</scope>
    <source>
        <strain evidence="2">Tuebingen</strain>
        <tissue evidence="2">Fibroblasts and whole tissue</tissue>
    </source>
</reference>
<dbReference type="RefSeq" id="XP_073768604.1">
    <property type="nucleotide sequence ID" value="XM_073912503.1"/>
</dbReference>
<gene>
    <name evidence="2" type="primary">LOC141376074</name>
</gene>
<sequence length="205" mass="23796">MAKLQTWILPRDLIAIIILLIHADFSKSKQEPKIQQHINKTVFVGEMVTLHCNKTDYDDDFTWRVNSSVIFRQSTHSKLTYSNFSSNRTYVNPAVPRELKIRQIQVSDAGNYICYPAAIRWTLTITENQTTPESLKLMSLFIFIIIIISCFGVILICLKITMNVCFHRKQREEMNSDSDKNFVKMISDCDQHTITVCVYRLHTVS</sequence>
<evidence type="ECO:0000313" key="2">
    <source>
        <dbReference type="RefSeq" id="XP_073768604.1"/>
    </source>
</evidence>